<evidence type="ECO:0000313" key="1">
    <source>
        <dbReference type="EMBL" id="EEF33385.1"/>
    </source>
</evidence>
<reference evidence="2" key="1">
    <citation type="journal article" date="2010" name="Nat. Biotechnol.">
        <title>Draft genome sequence of the oilseed species Ricinus communis.</title>
        <authorList>
            <person name="Chan A.P."/>
            <person name="Crabtree J."/>
            <person name="Zhao Q."/>
            <person name="Lorenzi H."/>
            <person name="Orvis J."/>
            <person name="Puiu D."/>
            <person name="Melake-Berhan A."/>
            <person name="Jones K.M."/>
            <person name="Redman J."/>
            <person name="Chen G."/>
            <person name="Cahoon E.B."/>
            <person name="Gedil M."/>
            <person name="Stanke M."/>
            <person name="Haas B.J."/>
            <person name="Wortman J.R."/>
            <person name="Fraser-Liggett C.M."/>
            <person name="Ravel J."/>
            <person name="Rabinowicz P.D."/>
        </authorList>
    </citation>
    <scope>NUCLEOTIDE SEQUENCE [LARGE SCALE GENOMIC DNA]</scope>
    <source>
        <strain evidence="2">cv. Hale</strain>
    </source>
</reference>
<dbReference type="InParanoid" id="B9SSP6"/>
<gene>
    <name evidence="1" type="ORF">RCOM_1375420</name>
</gene>
<dbReference type="Proteomes" id="UP000008311">
    <property type="component" value="Unassembled WGS sequence"/>
</dbReference>
<dbReference type="EMBL" id="EQ974116">
    <property type="protein sequence ID" value="EEF33385.1"/>
    <property type="molecule type" value="Genomic_DNA"/>
</dbReference>
<name>B9SSP6_RICCO</name>
<dbReference type="AlphaFoldDB" id="B9SSP6"/>
<evidence type="ECO:0000313" key="2">
    <source>
        <dbReference type="Proteomes" id="UP000008311"/>
    </source>
</evidence>
<accession>B9SSP6</accession>
<keyword evidence="2" id="KW-1185">Reference proteome</keyword>
<sequence length="59" mass="6686">MLRHLLPNPLMRIENCLLQSEVHIIVTSAFILVDQSVKLMQHPAHIFSRTSIAISHPST</sequence>
<proteinExistence type="predicted"/>
<protein>
    <submittedName>
        <fullName evidence="1">Uncharacterized protein</fullName>
    </submittedName>
</protein>
<organism evidence="1 2">
    <name type="scientific">Ricinus communis</name>
    <name type="common">Castor bean</name>
    <dbReference type="NCBI Taxonomy" id="3988"/>
    <lineage>
        <taxon>Eukaryota</taxon>
        <taxon>Viridiplantae</taxon>
        <taxon>Streptophyta</taxon>
        <taxon>Embryophyta</taxon>
        <taxon>Tracheophyta</taxon>
        <taxon>Spermatophyta</taxon>
        <taxon>Magnoliopsida</taxon>
        <taxon>eudicotyledons</taxon>
        <taxon>Gunneridae</taxon>
        <taxon>Pentapetalae</taxon>
        <taxon>rosids</taxon>
        <taxon>fabids</taxon>
        <taxon>Malpighiales</taxon>
        <taxon>Euphorbiaceae</taxon>
        <taxon>Acalyphoideae</taxon>
        <taxon>Acalypheae</taxon>
        <taxon>Ricinus</taxon>
    </lineage>
</organism>